<gene>
    <name evidence="3" type="ORF">VP91_00006050</name>
</gene>
<evidence type="ECO:0000256" key="2">
    <source>
        <dbReference type="SAM" id="MobiDB-lite"/>
    </source>
</evidence>
<proteinExistence type="predicted"/>
<name>A0ABX1T040_PELUQ</name>
<evidence type="ECO:0000256" key="1">
    <source>
        <dbReference type="SAM" id="Coils"/>
    </source>
</evidence>
<feature type="coiled-coil region" evidence="1">
    <location>
        <begin position="128"/>
        <end position="155"/>
    </location>
</feature>
<feature type="region of interest" description="Disordered" evidence="2">
    <location>
        <begin position="156"/>
        <end position="205"/>
    </location>
</feature>
<sequence>MENDNFNRNPKGNNQWVLRSDDVIQKIIDKYPTWTKTDFMGRGYLNPDEKNALLTRTEVDRENLVFGQMGKRRRPLKEIYKLSTKENILRFKNKEIDEDTFRKNALSKSYRDQMSKSEKKKKDKLRYQNLTKEQLEEKRERNRNYLENLSGKKLEKLKISETNRQKKRWANMSEAQKEIKREGDRIYQKRKAEMKRKERLKNAKN</sequence>
<protein>
    <submittedName>
        <fullName evidence="3">Uncharacterized protein</fullName>
    </submittedName>
</protein>
<comment type="caution">
    <text evidence="3">The sequence shown here is derived from an EMBL/GenBank/DDBJ whole genome shotgun (WGS) entry which is preliminary data.</text>
</comment>
<organism evidence="3 4">
    <name type="scientific">Pelagibacter ubique</name>
    <dbReference type="NCBI Taxonomy" id="198252"/>
    <lineage>
        <taxon>Bacteria</taxon>
        <taxon>Pseudomonadati</taxon>
        <taxon>Pseudomonadota</taxon>
        <taxon>Alphaproteobacteria</taxon>
        <taxon>Candidatus Pelagibacterales</taxon>
        <taxon>Candidatus Pelagibacteraceae</taxon>
        <taxon>Candidatus Pelagibacter</taxon>
    </lineage>
</organism>
<feature type="compositionally biased region" description="Basic and acidic residues" evidence="2">
    <location>
        <begin position="175"/>
        <end position="191"/>
    </location>
</feature>
<dbReference type="RefSeq" id="WP_169035957.1">
    <property type="nucleotide sequence ID" value="NZ_LANA01000001.1"/>
</dbReference>
<dbReference type="Proteomes" id="UP001166004">
    <property type="component" value="Unassembled WGS sequence"/>
</dbReference>
<accession>A0ABX1T040</accession>
<evidence type="ECO:0000313" key="3">
    <source>
        <dbReference type="EMBL" id="NMN67462.1"/>
    </source>
</evidence>
<keyword evidence="1" id="KW-0175">Coiled coil</keyword>
<reference evidence="3 4" key="1">
    <citation type="submission" date="2019-07" db="EMBL/GenBank/DDBJ databases">
        <title>SAR11 Genome Evolution.</title>
        <authorList>
            <person name="Giovannoni S."/>
        </authorList>
    </citation>
    <scope>NUCLEOTIDE SEQUENCE [LARGE SCALE GENOMIC DNA]</scope>
    <source>
        <strain evidence="3 4">HTCC9565</strain>
    </source>
</reference>
<keyword evidence="4" id="KW-1185">Reference proteome</keyword>
<evidence type="ECO:0000313" key="4">
    <source>
        <dbReference type="Proteomes" id="UP001166004"/>
    </source>
</evidence>
<feature type="compositionally biased region" description="Basic residues" evidence="2">
    <location>
        <begin position="192"/>
        <end position="205"/>
    </location>
</feature>
<dbReference type="EMBL" id="LANA01000001">
    <property type="protein sequence ID" value="NMN67462.1"/>
    <property type="molecule type" value="Genomic_DNA"/>
</dbReference>